<dbReference type="Proteomes" id="UP000078356">
    <property type="component" value="Unassembled WGS sequence"/>
</dbReference>
<protein>
    <recommendedName>
        <fullName evidence="5">Secreted protein</fullName>
    </recommendedName>
</protein>
<dbReference type="EMBL" id="LWCR01000062">
    <property type="protein sequence ID" value="OAN24174.1"/>
    <property type="molecule type" value="Genomic_DNA"/>
</dbReference>
<feature type="region of interest" description="Disordered" evidence="1">
    <location>
        <begin position="39"/>
        <end position="69"/>
    </location>
</feature>
<reference evidence="3 4" key="1">
    <citation type="submission" date="2016-04" db="EMBL/GenBank/DDBJ databases">
        <title>Draft Genome Sequences of Staphylococcus capitis Strain H36, S. capitis Strain H65, S. cohnii Strain H62, S. hominis Strain H69, Mycobacterium iranicum Strain H39, Plantibacter sp. Strain H53, Pseudomonas oryzihabitans Strain H72, and Microbacterium sp. Strain H83, isolated from residential settings.</title>
        <authorList>
            <person name="Lymperopoulou D."/>
            <person name="Adams R.I."/>
            <person name="Lindow S."/>
            <person name="Coil D.A."/>
            <person name="Jospin G."/>
            <person name="Eisen J.A."/>
        </authorList>
    </citation>
    <scope>NUCLEOTIDE SEQUENCE [LARGE SCALE GENOMIC DNA]</scope>
    <source>
        <strain evidence="3 4">H72</strain>
    </source>
</reference>
<evidence type="ECO:0000313" key="4">
    <source>
        <dbReference type="Proteomes" id="UP000078356"/>
    </source>
</evidence>
<dbReference type="RefSeq" id="WP_017638791.1">
    <property type="nucleotide sequence ID" value="NZ_CP102429.1"/>
</dbReference>
<sequence length="69" mass="7765">MTFLKTALFAATLVVANLSYAADGSERSISHNENFRERQAALQQHRETHEMVAEEVNQSGKQDTIKKTD</sequence>
<name>A0A178L4M0_9PSED</name>
<feature type="chain" id="PRO_5008090770" description="Secreted protein" evidence="2">
    <location>
        <begin position="22"/>
        <end position="69"/>
    </location>
</feature>
<comment type="caution">
    <text evidence="3">The sequence shown here is derived from an EMBL/GenBank/DDBJ whole genome shotgun (WGS) entry which is preliminary data.</text>
</comment>
<feature type="compositionally biased region" description="Basic and acidic residues" evidence="1">
    <location>
        <begin position="39"/>
        <end position="52"/>
    </location>
</feature>
<dbReference type="OrthoDB" id="9879396at2"/>
<organism evidence="3 4">
    <name type="scientific">Pseudomonas oryzihabitans</name>
    <dbReference type="NCBI Taxonomy" id="47885"/>
    <lineage>
        <taxon>Bacteria</taxon>
        <taxon>Pseudomonadati</taxon>
        <taxon>Pseudomonadota</taxon>
        <taxon>Gammaproteobacteria</taxon>
        <taxon>Pseudomonadales</taxon>
        <taxon>Pseudomonadaceae</taxon>
        <taxon>Pseudomonas</taxon>
    </lineage>
</organism>
<dbReference type="AlphaFoldDB" id="A0A178L4M0"/>
<gene>
    <name evidence="3" type="ORF">A4V15_24315</name>
</gene>
<evidence type="ECO:0000256" key="1">
    <source>
        <dbReference type="SAM" id="MobiDB-lite"/>
    </source>
</evidence>
<evidence type="ECO:0008006" key="5">
    <source>
        <dbReference type="Google" id="ProtNLM"/>
    </source>
</evidence>
<evidence type="ECO:0000256" key="2">
    <source>
        <dbReference type="SAM" id="SignalP"/>
    </source>
</evidence>
<keyword evidence="2" id="KW-0732">Signal</keyword>
<proteinExistence type="predicted"/>
<evidence type="ECO:0000313" key="3">
    <source>
        <dbReference type="EMBL" id="OAN24174.1"/>
    </source>
</evidence>
<feature type="signal peptide" evidence="2">
    <location>
        <begin position="1"/>
        <end position="21"/>
    </location>
</feature>
<accession>A0A178L4M0</accession>